<dbReference type="InterPro" id="IPR019756">
    <property type="entry name" value="Pept_S26A_signal_pept_1_Ser-AS"/>
</dbReference>
<evidence type="ECO:0000313" key="12">
    <source>
        <dbReference type="Proteomes" id="UP000199451"/>
    </source>
</evidence>
<evidence type="ECO:0000256" key="8">
    <source>
        <dbReference type="ARBA" id="ARBA00023136"/>
    </source>
</evidence>
<dbReference type="PRINTS" id="PR00728">
    <property type="entry name" value="SIGNALPTASE"/>
</dbReference>
<protein>
    <recommendedName>
        <fullName evidence="9">Signal peptidase I</fullName>
    </recommendedName>
</protein>
<keyword evidence="3" id="KW-0812">Transmembrane</keyword>
<dbReference type="RefSeq" id="WP_089697881.1">
    <property type="nucleotide sequence ID" value="NZ_FNHL01000003.1"/>
</dbReference>
<evidence type="ECO:0000256" key="10">
    <source>
        <dbReference type="ARBA" id="ARBA00045533"/>
    </source>
</evidence>
<gene>
    <name evidence="11" type="ORF">SAMN04487949_2535</name>
</gene>
<dbReference type="InterPro" id="IPR019533">
    <property type="entry name" value="Peptidase_S26"/>
</dbReference>
<dbReference type="CDD" id="cd06530">
    <property type="entry name" value="S26_SPase_I"/>
    <property type="match status" value="1"/>
</dbReference>
<dbReference type="GO" id="GO:0004252">
    <property type="term" value="F:serine-type endopeptidase activity"/>
    <property type="evidence" value="ECO:0007669"/>
    <property type="project" value="InterPro"/>
</dbReference>
<sequence>MDRSKLLNTAGLVLLAVLVVPFVVFAVPQVVGAEHSFVVVSSSMAPAFHAGSAVVVNDVDPTSVDEGDVITFEAPGENFGGEGDVDRVTHRVVDVVEEEDGLYFQTKGDANEEVDQQLVPAENLIGRVFFAIPLIGWVLDFGGSQTGLLALVVVPSALLVVGEVWDLYQAATTGEEDKNQPSVTVEDD</sequence>
<dbReference type="SUPFAM" id="SSF51306">
    <property type="entry name" value="LexA/Signal peptidase"/>
    <property type="match status" value="1"/>
</dbReference>
<dbReference type="Gene3D" id="2.10.109.10">
    <property type="entry name" value="Umud Fragment, subunit A"/>
    <property type="match status" value="1"/>
</dbReference>
<evidence type="ECO:0000256" key="9">
    <source>
        <dbReference type="ARBA" id="ARBA00033305"/>
    </source>
</evidence>
<evidence type="ECO:0000256" key="5">
    <source>
        <dbReference type="ARBA" id="ARBA00022824"/>
    </source>
</evidence>
<comment type="subcellular location">
    <subcellularLocation>
        <location evidence="1">Endoplasmic reticulum membrane</location>
        <topology evidence="1">Single-pass type II membrane protein</topology>
    </subcellularLocation>
</comment>
<dbReference type="InterPro" id="IPR036286">
    <property type="entry name" value="LexA/Signal_pep-like_sf"/>
</dbReference>
<keyword evidence="8" id="KW-0472">Membrane</keyword>
<dbReference type="PROSITE" id="PS00501">
    <property type="entry name" value="SPASE_I_1"/>
    <property type="match status" value="1"/>
</dbReference>
<evidence type="ECO:0000256" key="4">
    <source>
        <dbReference type="ARBA" id="ARBA00022801"/>
    </source>
</evidence>
<evidence type="ECO:0000256" key="6">
    <source>
        <dbReference type="ARBA" id="ARBA00022968"/>
    </source>
</evidence>
<keyword evidence="7" id="KW-1133">Transmembrane helix</keyword>
<dbReference type="EMBL" id="FNHL01000003">
    <property type="protein sequence ID" value="SDM76554.1"/>
    <property type="molecule type" value="Genomic_DNA"/>
</dbReference>
<keyword evidence="6" id="KW-0735">Signal-anchor</keyword>
<dbReference type="STRING" id="660521.SAMN04487949_2535"/>
<dbReference type="PANTHER" id="PTHR10806">
    <property type="entry name" value="SIGNAL PEPTIDASE COMPLEX CATALYTIC SUBUNIT SEC11"/>
    <property type="match status" value="1"/>
</dbReference>
<dbReference type="NCBIfam" id="TIGR02228">
    <property type="entry name" value="sigpep_I_arch"/>
    <property type="match status" value="1"/>
</dbReference>
<dbReference type="InterPro" id="IPR001733">
    <property type="entry name" value="Peptidase_S26B"/>
</dbReference>
<keyword evidence="4" id="KW-0378">Hydrolase</keyword>
<evidence type="ECO:0000256" key="7">
    <source>
        <dbReference type="ARBA" id="ARBA00022989"/>
    </source>
</evidence>
<evidence type="ECO:0000256" key="1">
    <source>
        <dbReference type="ARBA" id="ARBA00004648"/>
    </source>
</evidence>
<accession>A0A1G9VW96</accession>
<dbReference type="PANTHER" id="PTHR10806:SF6">
    <property type="entry name" value="SIGNAL PEPTIDASE COMPLEX CATALYTIC SUBUNIT SEC11"/>
    <property type="match status" value="1"/>
</dbReference>
<evidence type="ECO:0000256" key="2">
    <source>
        <dbReference type="ARBA" id="ARBA00022670"/>
    </source>
</evidence>
<comment type="function">
    <text evidence="10">Catalytic component of the signal peptidase complex (SPC) which catalyzes the cleavage of N-terminal signal sequences from nascent proteins as they are translocated into the lumen of the endoplasmic reticulum. Specifically cleaves N-terminal signal peptides that contain a hydrophobic alpha-helix (h-region) shorter than 18-20 amino acids.</text>
</comment>
<reference evidence="12" key="1">
    <citation type="submission" date="2016-10" db="EMBL/GenBank/DDBJ databases">
        <authorList>
            <person name="Varghese N."/>
            <person name="Submissions S."/>
        </authorList>
    </citation>
    <scope>NUCLEOTIDE SEQUENCE [LARGE SCALE GENOMIC DNA]</scope>
    <source>
        <strain evidence="12">CGMCC 1.10119</strain>
    </source>
</reference>
<evidence type="ECO:0000256" key="3">
    <source>
        <dbReference type="ARBA" id="ARBA00022692"/>
    </source>
</evidence>
<dbReference type="GO" id="GO:0006465">
    <property type="term" value="P:signal peptide processing"/>
    <property type="evidence" value="ECO:0007669"/>
    <property type="project" value="InterPro"/>
</dbReference>
<organism evidence="11 12">
    <name type="scientific">Halogranum gelatinilyticum</name>
    <dbReference type="NCBI Taxonomy" id="660521"/>
    <lineage>
        <taxon>Archaea</taxon>
        <taxon>Methanobacteriati</taxon>
        <taxon>Methanobacteriota</taxon>
        <taxon>Stenosarchaea group</taxon>
        <taxon>Halobacteria</taxon>
        <taxon>Halobacteriales</taxon>
        <taxon>Haloferacaceae</taxon>
    </lineage>
</organism>
<keyword evidence="12" id="KW-1185">Reference proteome</keyword>
<proteinExistence type="predicted"/>
<name>A0A1G9VW96_9EURY</name>
<dbReference type="GO" id="GO:0016020">
    <property type="term" value="C:membrane"/>
    <property type="evidence" value="ECO:0007669"/>
    <property type="project" value="InterPro"/>
</dbReference>
<evidence type="ECO:0000313" key="11">
    <source>
        <dbReference type="EMBL" id="SDM76554.1"/>
    </source>
</evidence>
<dbReference type="AlphaFoldDB" id="A0A1G9VW96"/>
<keyword evidence="5" id="KW-0256">Endoplasmic reticulum</keyword>
<keyword evidence="2" id="KW-0645">Protease</keyword>
<dbReference type="OrthoDB" id="4822at2157"/>
<dbReference type="Proteomes" id="UP000199451">
    <property type="component" value="Unassembled WGS sequence"/>
</dbReference>